<dbReference type="PANTHER" id="PTHR45905:SF1">
    <property type="entry name" value="GOLGI-LOCALIZED, GAMMA-ADAPTIN EAR CONTAINING, ARF BINDING PROTEIN"/>
    <property type="match status" value="1"/>
</dbReference>
<dbReference type="GO" id="GO:0043130">
    <property type="term" value="F:ubiquitin binding"/>
    <property type="evidence" value="ECO:0007669"/>
    <property type="project" value="InterPro"/>
</dbReference>
<dbReference type="GO" id="GO:0006886">
    <property type="term" value="P:intracellular protein transport"/>
    <property type="evidence" value="ECO:0007669"/>
    <property type="project" value="InterPro"/>
</dbReference>
<evidence type="ECO:0000256" key="2">
    <source>
        <dbReference type="ARBA" id="ARBA00004220"/>
    </source>
</evidence>
<dbReference type="SUPFAM" id="SSF89009">
    <property type="entry name" value="GAT-like domain"/>
    <property type="match status" value="1"/>
</dbReference>
<dbReference type="Gene3D" id="1.20.58.160">
    <property type="match status" value="1"/>
</dbReference>
<dbReference type="OrthoDB" id="447025at2759"/>
<evidence type="ECO:0000256" key="4">
    <source>
        <dbReference type="ARBA" id="ARBA00022448"/>
    </source>
</evidence>
<dbReference type="AlphaFoldDB" id="A0A0K2UGU9"/>
<dbReference type="Gene3D" id="2.60.40.1230">
    <property type="match status" value="1"/>
</dbReference>
<gene>
    <name evidence="13" type="primary">GGA3</name>
</gene>
<dbReference type="SMART" id="SM00288">
    <property type="entry name" value="VHS"/>
    <property type="match status" value="1"/>
</dbReference>
<dbReference type="EMBL" id="HACA01020113">
    <property type="protein sequence ID" value="CDW37474.1"/>
    <property type="molecule type" value="Transcribed_RNA"/>
</dbReference>
<dbReference type="Pfam" id="PF18308">
    <property type="entry name" value="GGA_N-GAT"/>
    <property type="match status" value="1"/>
</dbReference>
<dbReference type="Pfam" id="PF02883">
    <property type="entry name" value="Alpha_adaptinC2"/>
    <property type="match status" value="1"/>
</dbReference>
<sequence length="616" mass="68121">MTSISANPTTDSGALEKLLFKATNPSNKLEDVNTIKQFCDLINKDESDNSSIIAIRLLAHKIQSPQEMEAIQSLAVLEACVKSCGKSFRAEVGKFKFLNEMIKLVSPRYLGSRTPEHVKKKVIELLYLWSTSVMEETKISEAYQMLKTQGIVTNDPTHVKDAVFAPSLSPRIHEDPLNEDQSKQLKKLLQSRNSEDLQKANKIIRGMVQDDEKRIEALSKRTSELTLVTNNAKLLNEMLDHYNASSVPTDELELLKELSSSCEKMQLKIHKLASESDDNGIGEVLQASDEISRVLERYKTIVVEGKTVPKQEPKESKQLLDVNNDSEMSLIDEDILNLLSTPVSTTPPTPTSVLDLLTNGSPIKINDPPLSTSFLSLSTVGESNGLNNVDECGSIAKGLLELDALGEEAMKALLPSVKPEFTKKYEKKLTMNDLQKQKKAQSLLPPVTLTNNHDQPMTISQDLSKKEEPILPGFVDVPKLSDINVKLSDIQPGEFPPCILTTSDHDIGIDLHFGKDELHPGVISTVLTFTNKLSSPVSDIELKPVVPKGVKVRLQEPSGKDLPAFNPFIPPPACTQVMLLQKAQKSDKISSFKYVVSYKVDNETQTEMGFSNALPI</sequence>
<dbReference type="InterPro" id="IPR002014">
    <property type="entry name" value="VHS_dom"/>
</dbReference>
<evidence type="ECO:0000256" key="7">
    <source>
        <dbReference type="ARBA" id="ARBA00022927"/>
    </source>
</evidence>
<name>A0A0K2UGU9_LEPSM</name>
<evidence type="ECO:0000259" key="11">
    <source>
        <dbReference type="PROSITE" id="PS50180"/>
    </source>
</evidence>
<keyword evidence="6" id="KW-0832">Ubl conjugation</keyword>
<dbReference type="InterPro" id="IPR008942">
    <property type="entry name" value="ENTH_VHS"/>
</dbReference>
<dbReference type="GO" id="GO:0031267">
    <property type="term" value="F:small GTPase binding"/>
    <property type="evidence" value="ECO:0007669"/>
    <property type="project" value="InterPro"/>
</dbReference>
<dbReference type="GO" id="GO:0034394">
    <property type="term" value="P:protein localization to cell surface"/>
    <property type="evidence" value="ECO:0007669"/>
    <property type="project" value="TreeGrafter"/>
</dbReference>
<keyword evidence="5" id="KW-0967">Endosome</keyword>
<feature type="domain" description="GAT" evidence="12">
    <location>
        <begin position="178"/>
        <end position="303"/>
    </location>
</feature>
<accession>A0A0K2UGU9</accession>
<comment type="similarity">
    <text evidence="3">Belongs to the GGA protein family.</text>
</comment>
<dbReference type="Gene3D" id="1.25.40.90">
    <property type="match status" value="1"/>
</dbReference>
<keyword evidence="4" id="KW-0813">Transport</keyword>
<dbReference type="InterPro" id="IPR041198">
    <property type="entry name" value="GGA_N-GAT"/>
</dbReference>
<dbReference type="InterPro" id="IPR008152">
    <property type="entry name" value="Clathrin_a/b/g-adaptin_app_Ig"/>
</dbReference>
<dbReference type="GO" id="GO:0006893">
    <property type="term" value="P:Golgi to plasma membrane transport"/>
    <property type="evidence" value="ECO:0007669"/>
    <property type="project" value="TreeGrafter"/>
</dbReference>
<dbReference type="InterPro" id="IPR004152">
    <property type="entry name" value="GAT_dom"/>
</dbReference>
<dbReference type="CDD" id="cd03567">
    <property type="entry name" value="VHS_GGA_metazoan"/>
    <property type="match status" value="1"/>
</dbReference>
<evidence type="ECO:0000313" key="13">
    <source>
        <dbReference type="EMBL" id="CDW37474.1"/>
    </source>
</evidence>
<dbReference type="PROSITE" id="PS50179">
    <property type="entry name" value="VHS"/>
    <property type="match status" value="1"/>
</dbReference>
<dbReference type="CDD" id="cd14234">
    <property type="entry name" value="GAT_GGA_meta"/>
    <property type="match status" value="1"/>
</dbReference>
<evidence type="ECO:0000256" key="8">
    <source>
        <dbReference type="ARBA" id="ARBA00023034"/>
    </source>
</evidence>
<dbReference type="Gene3D" id="1.20.5.170">
    <property type="match status" value="1"/>
</dbReference>
<feature type="domain" description="VHS" evidence="10">
    <location>
        <begin position="22"/>
        <end position="154"/>
    </location>
</feature>
<protein>
    <submittedName>
        <fullName evidence="13">Golgiassociated, gamma adaptin ear containing, ARF binding protein 3 [Latimeria chalumnae]</fullName>
    </submittedName>
</protein>
<dbReference type="PANTHER" id="PTHR45905">
    <property type="entry name" value="GOLGI-LOCALIZED, GAMMA-ADAPTIN EAR CONTAINING, ARF BINDING PROTEIN"/>
    <property type="match status" value="1"/>
</dbReference>
<evidence type="ECO:0000259" key="10">
    <source>
        <dbReference type="PROSITE" id="PS50179"/>
    </source>
</evidence>
<dbReference type="InterPro" id="IPR027422">
    <property type="entry name" value="GGA1-3"/>
</dbReference>
<dbReference type="SUPFAM" id="SSF48464">
    <property type="entry name" value="ENTH/VHS domain"/>
    <property type="match status" value="1"/>
</dbReference>
<evidence type="ECO:0000256" key="5">
    <source>
        <dbReference type="ARBA" id="ARBA00022753"/>
    </source>
</evidence>
<evidence type="ECO:0000259" key="12">
    <source>
        <dbReference type="PROSITE" id="PS50909"/>
    </source>
</evidence>
<dbReference type="PROSITE" id="PS50909">
    <property type="entry name" value="GAT"/>
    <property type="match status" value="1"/>
</dbReference>
<dbReference type="Pfam" id="PF03127">
    <property type="entry name" value="GAT"/>
    <property type="match status" value="1"/>
</dbReference>
<dbReference type="InterPro" id="IPR038425">
    <property type="entry name" value="GAT_sf"/>
</dbReference>
<dbReference type="SMART" id="SM00809">
    <property type="entry name" value="Alpha_adaptinC2"/>
    <property type="match status" value="1"/>
</dbReference>
<organism evidence="13">
    <name type="scientific">Lepeophtheirus salmonis</name>
    <name type="common">Salmon louse</name>
    <name type="synonym">Caligus salmonis</name>
    <dbReference type="NCBI Taxonomy" id="72036"/>
    <lineage>
        <taxon>Eukaryota</taxon>
        <taxon>Metazoa</taxon>
        <taxon>Ecdysozoa</taxon>
        <taxon>Arthropoda</taxon>
        <taxon>Crustacea</taxon>
        <taxon>Multicrustacea</taxon>
        <taxon>Hexanauplia</taxon>
        <taxon>Copepoda</taxon>
        <taxon>Siphonostomatoida</taxon>
        <taxon>Caligidae</taxon>
        <taxon>Lepeophtheirus</taxon>
    </lineage>
</organism>
<evidence type="ECO:0000256" key="9">
    <source>
        <dbReference type="ARBA" id="ARBA00023136"/>
    </source>
</evidence>
<dbReference type="GO" id="GO:0005802">
    <property type="term" value="C:trans-Golgi network"/>
    <property type="evidence" value="ECO:0007669"/>
    <property type="project" value="InterPro"/>
</dbReference>
<feature type="domain" description="GAE" evidence="11">
    <location>
        <begin position="494"/>
        <end position="615"/>
    </location>
</feature>
<dbReference type="Pfam" id="PF00790">
    <property type="entry name" value="VHS"/>
    <property type="match status" value="1"/>
</dbReference>
<reference evidence="13" key="1">
    <citation type="submission" date="2014-05" db="EMBL/GenBank/DDBJ databases">
        <authorList>
            <person name="Chronopoulou M."/>
        </authorList>
    </citation>
    <scope>NUCLEOTIDE SEQUENCE</scope>
    <source>
        <tissue evidence="13">Whole organism</tissue>
    </source>
</reference>
<evidence type="ECO:0000256" key="6">
    <source>
        <dbReference type="ARBA" id="ARBA00022843"/>
    </source>
</evidence>
<evidence type="ECO:0000256" key="1">
    <source>
        <dbReference type="ARBA" id="ARBA00004150"/>
    </source>
</evidence>
<dbReference type="InterPro" id="IPR008153">
    <property type="entry name" value="GAE_dom"/>
</dbReference>
<keyword evidence="7" id="KW-0653">Protein transport</keyword>
<evidence type="ECO:0000256" key="3">
    <source>
        <dbReference type="ARBA" id="ARBA00008099"/>
    </source>
</evidence>
<dbReference type="GO" id="GO:0031901">
    <property type="term" value="C:early endosome membrane"/>
    <property type="evidence" value="ECO:0007669"/>
    <property type="project" value="UniProtKB-SubCell"/>
</dbReference>
<comment type="subcellular location">
    <subcellularLocation>
        <location evidence="2">Early endosome membrane</location>
        <topology evidence="2">Peripheral membrane protein</topology>
    </subcellularLocation>
    <subcellularLocation>
        <location evidence="1">Golgi apparatus</location>
        <location evidence="1">trans-Golgi network membrane</location>
        <topology evidence="1">Peripheral membrane protein</topology>
    </subcellularLocation>
</comment>
<dbReference type="SUPFAM" id="SSF49348">
    <property type="entry name" value="Clathrin adaptor appendage domain"/>
    <property type="match status" value="1"/>
</dbReference>
<dbReference type="PROSITE" id="PS50180">
    <property type="entry name" value="GAE"/>
    <property type="match status" value="1"/>
</dbReference>
<dbReference type="GO" id="GO:0035091">
    <property type="term" value="F:phosphatidylinositol binding"/>
    <property type="evidence" value="ECO:0007669"/>
    <property type="project" value="InterPro"/>
</dbReference>
<dbReference type="InterPro" id="IPR013041">
    <property type="entry name" value="Clathrin_app_Ig-like_sf"/>
</dbReference>
<keyword evidence="8" id="KW-0333">Golgi apparatus</keyword>
<keyword evidence="9" id="KW-0472">Membrane</keyword>
<proteinExistence type="inferred from homology"/>